<dbReference type="InterPro" id="IPR008090">
    <property type="entry name" value="Fe_iron_reduct"/>
</dbReference>
<dbReference type="InterPro" id="IPR024726">
    <property type="entry name" value="FhuF_C"/>
</dbReference>
<dbReference type="GO" id="GO:0051537">
    <property type="term" value="F:2 iron, 2 sulfur cluster binding"/>
    <property type="evidence" value="ECO:0007669"/>
    <property type="project" value="InterPro"/>
</dbReference>
<dbReference type="NCBIfam" id="TIGR03951">
    <property type="entry name" value="Fe_III_red_FhuF"/>
    <property type="match status" value="1"/>
</dbReference>
<dbReference type="PRINTS" id="PR01714">
    <property type="entry name" value="2FE2SRDCTASE"/>
</dbReference>
<evidence type="ECO:0000313" key="4">
    <source>
        <dbReference type="Proteomes" id="UP000867740"/>
    </source>
</evidence>
<evidence type="ECO:0000259" key="1">
    <source>
        <dbReference type="Pfam" id="PF06276"/>
    </source>
</evidence>
<reference evidence="3" key="2">
    <citation type="submission" date="2020-10" db="EMBL/GenBank/DDBJ databases">
        <authorList>
            <consortium name="NCBI Pathogen Detection Project"/>
        </authorList>
    </citation>
    <scope>NUCLEOTIDE SEQUENCE</scope>
    <source>
        <strain evidence="3">CAVp300</strain>
    </source>
</reference>
<dbReference type="Pfam" id="PF11575">
    <property type="entry name" value="FhuF_C"/>
    <property type="match status" value="1"/>
</dbReference>
<accession>A0A9P3T3K6</accession>
<name>A0A9P3T3K6_KLUIN</name>
<feature type="domain" description="Aerobactin siderophore biosynthesis IucA/IucC-like C-terminal" evidence="1">
    <location>
        <begin position="93"/>
        <end position="237"/>
    </location>
</feature>
<dbReference type="RefSeq" id="WP_047371938.1">
    <property type="nucleotide sequence ID" value="NZ_CABMNU010000005.1"/>
</dbReference>
<dbReference type="AlphaFoldDB" id="A0A9P3T3K6"/>
<comment type="caution">
    <text evidence="3">The sequence shown here is derived from an EMBL/GenBank/DDBJ whole genome shotgun (WGS) entry which is preliminary data.</text>
</comment>
<gene>
    <name evidence="3" type="primary">fhuF</name>
    <name evidence="3" type="ORF">I8531_000381</name>
</gene>
<reference evidence="3" key="1">
    <citation type="journal article" date="2018" name="Genome Biol.">
        <title>SKESA: strategic k-mer extension for scrupulous assemblies.</title>
        <authorList>
            <person name="Souvorov A."/>
            <person name="Agarwala R."/>
            <person name="Lipman D.J."/>
        </authorList>
    </citation>
    <scope>NUCLEOTIDE SEQUENCE</scope>
    <source>
        <strain evidence="3">CAVp300</strain>
    </source>
</reference>
<organism evidence="3 4">
    <name type="scientific">Kluyvera intermedia</name>
    <name type="common">Enterobacter intermedius</name>
    <dbReference type="NCBI Taxonomy" id="61648"/>
    <lineage>
        <taxon>Bacteria</taxon>
        <taxon>Pseudomonadati</taxon>
        <taxon>Pseudomonadota</taxon>
        <taxon>Gammaproteobacteria</taxon>
        <taxon>Enterobacterales</taxon>
        <taxon>Enterobacteriaceae</taxon>
        <taxon>Kluyvera</taxon>
    </lineage>
</organism>
<dbReference type="EMBL" id="DACSUM010000002">
    <property type="protein sequence ID" value="HAT3580139.1"/>
    <property type="molecule type" value="Genomic_DNA"/>
</dbReference>
<dbReference type="InterPro" id="IPR022770">
    <property type="entry name" value="IucA/IucC-like_C"/>
</dbReference>
<feature type="domain" description="Ferric siderophore reductase C-terminal" evidence="2">
    <location>
        <begin position="241"/>
        <end position="261"/>
    </location>
</feature>
<dbReference type="Pfam" id="PF06276">
    <property type="entry name" value="FhuF"/>
    <property type="match status" value="1"/>
</dbReference>
<proteinExistence type="predicted"/>
<evidence type="ECO:0000259" key="2">
    <source>
        <dbReference type="Pfam" id="PF11575"/>
    </source>
</evidence>
<protein>
    <submittedName>
        <fullName evidence="3">Siderophore-iron reductase FhuF</fullName>
    </submittedName>
</protein>
<dbReference type="NCBIfam" id="NF007932">
    <property type="entry name" value="PRK10647.1"/>
    <property type="match status" value="1"/>
</dbReference>
<dbReference type="GO" id="GO:0003824">
    <property type="term" value="F:catalytic activity"/>
    <property type="evidence" value="ECO:0007669"/>
    <property type="project" value="UniProtKB-ARBA"/>
</dbReference>
<evidence type="ECO:0000313" key="3">
    <source>
        <dbReference type="EMBL" id="HAT3580139.1"/>
    </source>
</evidence>
<sequence length="263" mass="30070">MAYRCVPVNEFVIRRARLFTASDTLANDVRDILARLRPHLLDFIKLNELPPQQTLTLMQWARPDRLQSLRTTYAKHIYLKQPTLSQEGKPLLSLWAQWYLGLVVPPLLVALLTQKIAVDLSPEHLHVEFHETGRAACFWMDVEQDAALTTQGDIPRIEALIIRAMSPVVAALEATGEINGKLIWSNTGYLINWCLGEMKPFLGDERVAALRQFCFFEKTLSNGNDNPLWRTVVNRDGVLVRRTCCQRYRLPDVQQCGDCTLKK</sequence>
<dbReference type="Proteomes" id="UP000867740">
    <property type="component" value="Unassembled WGS sequence"/>
</dbReference>